<dbReference type="AlphaFoldDB" id="A0A937FFY6"/>
<dbReference type="RefSeq" id="WP_202767988.1">
    <property type="nucleotide sequence ID" value="NZ_JAESWA010000022.1"/>
</dbReference>
<dbReference type="InterPro" id="IPR007253">
    <property type="entry name" value="Cell_wall-bd_2"/>
</dbReference>
<comment type="caution">
    <text evidence="2">The sequence shown here is derived from an EMBL/GenBank/DDBJ whole genome shotgun (WGS) entry which is preliminary data.</text>
</comment>
<dbReference type="Proteomes" id="UP000623681">
    <property type="component" value="Unassembled WGS sequence"/>
</dbReference>
<accession>A0A937FFY6</accession>
<gene>
    <name evidence="2" type="ORF">JK634_12545</name>
</gene>
<evidence type="ECO:0000313" key="2">
    <source>
        <dbReference type="EMBL" id="MBL4932644.1"/>
    </source>
</evidence>
<reference evidence="2" key="1">
    <citation type="submission" date="2021-01" db="EMBL/GenBank/DDBJ databases">
        <title>Genome public.</title>
        <authorList>
            <person name="Liu C."/>
            <person name="Sun Q."/>
        </authorList>
    </citation>
    <scope>NUCLEOTIDE SEQUENCE</scope>
    <source>
        <strain evidence="2">YIM B02565</strain>
    </source>
</reference>
<dbReference type="EMBL" id="JAESWA010000022">
    <property type="protein sequence ID" value="MBL4932644.1"/>
    <property type="molecule type" value="Genomic_DNA"/>
</dbReference>
<dbReference type="PANTHER" id="PTHR30032">
    <property type="entry name" value="N-ACETYLMURAMOYL-L-ALANINE AMIDASE-RELATED"/>
    <property type="match status" value="1"/>
</dbReference>
<feature type="chain" id="PRO_5037757394" evidence="1">
    <location>
        <begin position="26"/>
        <end position="715"/>
    </location>
</feature>
<name>A0A937FFY6_9CLOT</name>
<dbReference type="Pfam" id="PF04122">
    <property type="entry name" value="CW_binding_2"/>
    <property type="match status" value="3"/>
</dbReference>
<evidence type="ECO:0000256" key="1">
    <source>
        <dbReference type="SAM" id="SignalP"/>
    </source>
</evidence>
<keyword evidence="3" id="KW-1185">Reference proteome</keyword>
<protein>
    <submittedName>
        <fullName evidence="2">Cell wall-binding repeat-containing protein</fullName>
    </submittedName>
</protein>
<sequence>MKRFTKIYSLSLAAFLILNTRTAFASELHENKQVSINSNNKVQDDVIWDNETKGNAYILKATTQPICSYKGPNGVEIRSYSSSYNTIDKVQAVYNELIKNTIGPEVSYLSHIDLISDYPMGAYTAGVWHGMYEDNGGVKRLAKDRYIELFGCDTVSFQELAGVLSHEYGHQFTNYYLLLKEGKLFSDDSNSYNKARNLSSYSSVNSGYHEWDPAEMAAEDYKQLYGSITGKNINEFKDIKDRTIAGDQTNYSWSSLMYNIWPQENIYLPLASQANNLYNYWVSMSGKRASNEVAPTVPLLTVTNVSTLPYPWGGTKSTVTLNWTSSADDSTDDLDYSVVFYKGDMNNPSSNFYYGVVKTSKDSTGRTATIGTYNYGNTYGTDGILDLNAKYRVLAKDKSGNIVASSDISIDHNNLAKSVTKIPNRIAGVDRFKTAVKISNAGWTSTSDTVILATGEDFPDALSAAPLAKKYNAPILLTGKNTLYDSTKNEINRLKPKNIIIIGSSGAVSSDIEKQLVNSGYNCSRIYGKDRYSTSLAIAKVMGKVNEVVIATGEDYPDALSIASYAALKGIPIILTEKNSMPKDTENYIKSLNISKTYVVGSAGVVSDNAIRNMKNSVRLGGKDRYDTNKLIVNYIKSSMNFNQVYVATGLDFPDALAGSVLASNTNSPILLADRADSQNAKSIVSANSSSVKTIDVLGGVGVVDNTILKNLISN</sequence>
<evidence type="ECO:0000313" key="3">
    <source>
        <dbReference type="Proteomes" id="UP000623681"/>
    </source>
</evidence>
<proteinExistence type="predicted"/>
<feature type="signal peptide" evidence="1">
    <location>
        <begin position="1"/>
        <end position="25"/>
    </location>
</feature>
<keyword evidence="1" id="KW-0732">Signal</keyword>
<dbReference type="InterPro" id="IPR051922">
    <property type="entry name" value="Bact_Sporulation_Assoc"/>
</dbReference>
<organism evidence="2 3">
    <name type="scientific">Clostridium paridis</name>
    <dbReference type="NCBI Taxonomy" id="2803863"/>
    <lineage>
        <taxon>Bacteria</taxon>
        <taxon>Bacillati</taxon>
        <taxon>Bacillota</taxon>
        <taxon>Clostridia</taxon>
        <taxon>Eubacteriales</taxon>
        <taxon>Clostridiaceae</taxon>
        <taxon>Clostridium</taxon>
    </lineage>
</organism>
<dbReference type="PANTHER" id="PTHR30032:SF8">
    <property type="entry name" value="GERMINATION-SPECIFIC N-ACETYLMURAMOYL-L-ALANINE AMIDASE"/>
    <property type="match status" value="1"/>
</dbReference>
<dbReference type="Gene3D" id="3.40.50.12090">
    <property type="match status" value="2"/>
</dbReference>